<keyword evidence="9 11" id="KW-0443">Lipid metabolism</keyword>
<keyword evidence="3 11" id="KW-0444">Lipid biosynthesis</keyword>
<feature type="region of interest" description="Disordered" evidence="12">
    <location>
        <begin position="19"/>
        <end position="40"/>
    </location>
</feature>
<dbReference type="InterPro" id="IPR002864">
    <property type="entry name" value="Acyl-ACP_thioesterase_NHD"/>
</dbReference>
<dbReference type="GO" id="GO:0009507">
    <property type="term" value="C:chloroplast"/>
    <property type="evidence" value="ECO:0007669"/>
    <property type="project" value="UniProtKB-SubCell"/>
</dbReference>
<protein>
    <recommendedName>
        <fullName evidence="11">Acyl-[acyl-carrier-protein] hydrolase</fullName>
        <ecNumber evidence="11">3.1.2.-</ecNumber>
    </recommendedName>
</protein>
<dbReference type="Gene3D" id="3.10.129.10">
    <property type="entry name" value="Hotdog Thioesterase"/>
    <property type="match status" value="1"/>
</dbReference>
<dbReference type="GO" id="GO:0016297">
    <property type="term" value="F:fatty acyl-[ACP] hydrolase activity"/>
    <property type="evidence" value="ECO:0007669"/>
    <property type="project" value="InterPro"/>
</dbReference>
<comment type="function">
    <text evidence="11">Plays an essential role in chain termination during de novo fatty acid synthesis.</text>
</comment>
<feature type="domain" description="Acyl-ACP thioesterase N-terminal hotdog" evidence="13">
    <location>
        <begin position="91"/>
        <end position="225"/>
    </location>
</feature>
<reference evidence="16" key="1">
    <citation type="submission" date="2019-07" db="EMBL/GenBank/DDBJ databases">
        <title>De Novo Assembly of kiwifruit Actinidia rufa.</title>
        <authorList>
            <person name="Sugita-Konishi S."/>
            <person name="Sato K."/>
            <person name="Mori E."/>
            <person name="Abe Y."/>
            <person name="Kisaki G."/>
            <person name="Hamano K."/>
            <person name="Suezawa K."/>
            <person name="Otani M."/>
            <person name="Fukuda T."/>
            <person name="Manabe T."/>
            <person name="Gomi K."/>
            <person name="Tabuchi M."/>
            <person name="Akimitsu K."/>
            <person name="Kataoka I."/>
        </authorList>
    </citation>
    <scope>NUCLEOTIDE SEQUENCE [LARGE SCALE GENOMIC DNA]</scope>
    <source>
        <strain evidence="16">cv. Fuchu</strain>
    </source>
</reference>
<organism evidence="15 16">
    <name type="scientific">Actinidia rufa</name>
    <dbReference type="NCBI Taxonomy" id="165716"/>
    <lineage>
        <taxon>Eukaryota</taxon>
        <taxon>Viridiplantae</taxon>
        <taxon>Streptophyta</taxon>
        <taxon>Embryophyta</taxon>
        <taxon>Tracheophyta</taxon>
        <taxon>Spermatophyta</taxon>
        <taxon>Magnoliopsida</taxon>
        <taxon>eudicotyledons</taxon>
        <taxon>Gunneridae</taxon>
        <taxon>Pentapetalae</taxon>
        <taxon>asterids</taxon>
        <taxon>Ericales</taxon>
        <taxon>Actinidiaceae</taxon>
        <taxon>Actinidia</taxon>
    </lineage>
</organism>
<sequence>MASLTSLASFTIRCSSIREHHHDPHKQNPSSIKINGTSSGLSTKNGAVTIKVAPEVENGHIKTQQVRQNIPTKKQSDDPFRQGLITEGGVGYRQTVVIRSYEVGADKTATIESILNLLQETALNHVWMSGLLGDGFGATHGMTRNNLIWVVSRMQVEVDHYPIWGEVIEIDTWVGASGKNGMRRDWLVRSHAMGLVFARATSTWVMMNQQTRRLSKMPEEVRAEISPWFIEKQAIQEDVSEKIEKLDDKAKYVNSNLKSHILASEFICFDIITHRTTPKRSDLDMNHHVNNVNYVRWMLETIPDQFLENHQLSGMILEYRRECGSSDIVQALCETHGDGILKAGVEQGHNNMNLLNGFSMASGILEGNGLLKCFEEKPFRYTHLLQVNGEAKNEEIVRGRTSWKRKISTMPFST</sequence>
<keyword evidence="4 11" id="KW-0150">Chloroplast</keyword>
<evidence type="ECO:0000256" key="6">
    <source>
        <dbReference type="ARBA" id="ARBA00022801"/>
    </source>
</evidence>
<evidence type="ECO:0000256" key="2">
    <source>
        <dbReference type="ARBA" id="ARBA00006500"/>
    </source>
</evidence>
<dbReference type="Pfam" id="PF20791">
    <property type="entry name" value="Acyl-ACP_TE_C"/>
    <property type="match status" value="1"/>
</dbReference>
<keyword evidence="8" id="KW-0809">Transit peptide</keyword>
<evidence type="ECO:0000256" key="5">
    <source>
        <dbReference type="ARBA" id="ARBA00022640"/>
    </source>
</evidence>
<comment type="similarity">
    <text evidence="2 11">Belongs to the acyl-ACP thioesterase family.</text>
</comment>
<evidence type="ECO:0000256" key="10">
    <source>
        <dbReference type="ARBA" id="ARBA00023160"/>
    </source>
</evidence>
<dbReference type="SUPFAM" id="SSF54637">
    <property type="entry name" value="Thioesterase/thiol ester dehydrase-isomerase"/>
    <property type="match status" value="2"/>
</dbReference>
<feature type="compositionally biased region" description="Polar residues" evidence="12">
    <location>
        <begin position="27"/>
        <end position="40"/>
    </location>
</feature>
<comment type="caution">
    <text evidence="15">The sequence shown here is derived from an EMBL/GenBank/DDBJ whole genome shotgun (WGS) entry which is preliminary data.</text>
</comment>
<dbReference type="PANTHER" id="PTHR31727">
    <property type="entry name" value="OLEOYL-ACYL CARRIER PROTEIN THIOESTERASE 1, CHLOROPLASTIC"/>
    <property type="match status" value="1"/>
</dbReference>
<keyword evidence="6 11" id="KW-0378">Hydrolase</keyword>
<evidence type="ECO:0000256" key="8">
    <source>
        <dbReference type="ARBA" id="ARBA00022946"/>
    </source>
</evidence>
<evidence type="ECO:0000259" key="14">
    <source>
        <dbReference type="Pfam" id="PF20791"/>
    </source>
</evidence>
<dbReference type="FunFam" id="3.10.129.10:FF:000151">
    <property type="entry name" value="Acyl-[acyl-carrier-protein] hydrolase"/>
    <property type="match status" value="1"/>
</dbReference>
<dbReference type="InterPro" id="IPR045023">
    <property type="entry name" value="FATA/B"/>
</dbReference>
<name>A0A7J0DD55_9ERIC</name>
<evidence type="ECO:0000259" key="13">
    <source>
        <dbReference type="Pfam" id="PF01643"/>
    </source>
</evidence>
<keyword evidence="7 11" id="KW-0276">Fatty acid metabolism</keyword>
<evidence type="ECO:0000256" key="9">
    <source>
        <dbReference type="ARBA" id="ARBA00023098"/>
    </source>
</evidence>
<keyword evidence="5 11" id="KW-0934">Plastid</keyword>
<dbReference type="EMBL" id="BJWL01000172">
    <property type="protein sequence ID" value="GFS32782.1"/>
    <property type="molecule type" value="Genomic_DNA"/>
</dbReference>
<dbReference type="AlphaFoldDB" id="A0A7J0DD55"/>
<dbReference type="InterPro" id="IPR049427">
    <property type="entry name" value="Acyl-ACP_TE_C"/>
</dbReference>
<dbReference type="GO" id="GO:0000036">
    <property type="term" value="F:acyl carrier activity"/>
    <property type="evidence" value="ECO:0007669"/>
    <property type="project" value="TreeGrafter"/>
</dbReference>
<keyword evidence="16" id="KW-1185">Reference proteome</keyword>
<keyword evidence="10 11" id="KW-0275">Fatty acid biosynthesis</keyword>
<evidence type="ECO:0000313" key="15">
    <source>
        <dbReference type="EMBL" id="GFS32782.1"/>
    </source>
</evidence>
<feature type="domain" description="Acyl-ACP thioesterase-like C-terminal" evidence="14">
    <location>
        <begin position="273"/>
        <end position="342"/>
    </location>
</feature>
<evidence type="ECO:0000256" key="3">
    <source>
        <dbReference type="ARBA" id="ARBA00022516"/>
    </source>
</evidence>
<gene>
    <name evidence="15" type="ORF">Acr_00g0024610</name>
</gene>
<comment type="subcellular location">
    <subcellularLocation>
        <location evidence="1 11">Plastid</location>
        <location evidence="1 11">Chloroplast</location>
    </subcellularLocation>
</comment>
<dbReference type="OrthoDB" id="618395at2759"/>
<evidence type="ECO:0000256" key="11">
    <source>
        <dbReference type="RuleBase" id="RU363096"/>
    </source>
</evidence>
<dbReference type="EC" id="3.1.2.-" evidence="11"/>
<evidence type="ECO:0000256" key="7">
    <source>
        <dbReference type="ARBA" id="ARBA00022832"/>
    </source>
</evidence>
<dbReference type="Pfam" id="PF01643">
    <property type="entry name" value="Acyl-ACP_TE"/>
    <property type="match status" value="1"/>
</dbReference>
<evidence type="ECO:0000313" key="16">
    <source>
        <dbReference type="Proteomes" id="UP000585474"/>
    </source>
</evidence>
<dbReference type="PANTHER" id="PTHR31727:SF10">
    <property type="entry name" value="ACYL-[ACYL-CARRIER-PROTEIN] HYDROLASE"/>
    <property type="match status" value="1"/>
</dbReference>
<evidence type="ECO:0000256" key="1">
    <source>
        <dbReference type="ARBA" id="ARBA00004229"/>
    </source>
</evidence>
<evidence type="ECO:0000256" key="4">
    <source>
        <dbReference type="ARBA" id="ARBA00022528"/>
    </source>
</evidence>
<accession>A0A7J0DD55</accession>
<dbReference type="CDD" id="cd00586">
    <property type="entry name" value="4HBT"/>
    <property type="match status" value="1"/>
</dbReference>
<dbReference type="InterPro" id="IPR029069">
    <property type="entry name" value="HotDog_dom_sf"/>
</dbReference>
<dbReference type="Proteomes" id="UP000585474">
    <property type="component" value="Unassembled WGS sequence"/>
</dbReference>
<evidence type="ECO:0000256" key="12">
    <source>
        <dbReference type="SAM" id="MobiDB-lite"/>
    </source>
</evidence>
<proteinExistence type="inferred from homology"/>